<name>A0ABR4M4R0_9EURO</name>
<sequence>MVAQEDGGQEKSRKTYEKQKTKIKIGNLMLESGLTEDVVKRYHRWHLDTYQCGSGILSCGSVGKNCAGTIYDCGFKERAAYTNSSNLFNKHEYSRSECGNVTKCVTQTGTFPPRASPSHHICSSSYTRRLWTVCRPLT</sequence>
<dbReference type="Proteomes" id="UP001610432">
    <property type="component" value="Unassembled WGS sequence"/>
</dbReference>
<evidence type="ECO:0000313" key="2">
    <source>
        <dbReference type="Proteomes" id="UP001610432"/>
    </source>
</evidence>
<accession>A0ABR4M4R0</accession>
<dbReference type="RefSeq" id="XP_070890520.1">
    <property type="nucleotide sequence ID" value="XM_071024991.1"/>
</dbReference>
<dbReference type="GeneID" id="98140063"/>
<reference evidence="1 2" key="1">
    <citation type="submission" date="2024-07" db="EMBL/GenBank/DDBJ databases">
        <title>Section-level genome sequencing and comparative genomics of Aspergillus sections Usti and Cavernicolus.</title>
        <authorList>
            <consortium name="Lawrence Berkeley National Laboratory"/>
            <person name="Nybo J.L."/>
            <person name="Vesth T.C."/>
            <person name="Theobald S."/>
            <person name="Frisvad J.C."/>
            <person name="Larsen T.O."/>
            <person name="Kjaerboelling I."/>
            <person name="Rothschild-Mancinelli K."/>
            <person name="Lyhne E.K."/>
            <person name="Kogle M.E."/>
            <person name="Barry K."/>
            <person name="Clum A."/>
            <person name="Na H."/>
            <person name="Ledsgaard L."/>
            <person name="Lin J."/>
            <person name="Lipzen A."/>
            <person name="Kuo A."/>
            <person name="Riley R."/>
            <person name="Mondo S."/>
            <person name="Labutti K."/>
            <person name="Haridas S."/>
            <person name="Pangalinan J."/>
            <person name="Salamov A.A."/>
            <person name="Simmons B.A."/>
            <person name="Magnuson J.K."/>
            <person name="Chen J."/>
            <person name="Drula E."/>
            <person name="Henrissat B."/>
            <person name="Wiebenga A."/>
            <person name="Lubbers R.J."/>
            <person name="Gomes A.C."/>
            <person name="Macurrencykelacurrency M.R."/>
            <person name="Stajich J."/>
            <person name="Grigoriev I.V."/>
            <person name="Mortensen U.H."/>
            <person name="De Vries R.P."/>
            <person name="Baker S.E."/>
            <person name="Andersen M.R."/>
        </authorList>
    </citation>
    <scope>NUCLEOTIDE SEQUENCE [LARGE SCALE GENOMIC DNA]</scope>
    <source>
        <strain evidence="1 2">CBS 449.75</strain>
    </source>
</reference>
<evidence type="ECO:0000313" key="1">
    <source>
        <dbReference type="EMBL" id="KAL2871541.1"/>
    </source>
</evidence>
<gene>
    <name evidence="1" type="ORF">BJX67DRAFT_164961</name>
</gene>
<organism evidence="1 2">
    <name type="scientific">Aspergillus lucknowensis</name>
    <dbReference type="NCBI Taxonomy" id="176173"/>
    <lineage>
        <taxon>Eukaryota</taxon>
        <taxon>Fungi</taxon>
        <taxon>Dikarya</taxon>
        <taxon>Ascomycota</taxon>
        <taxon>Pezizomycotina</taxon>
        <taxon>Eurotiomycetes</taxon>
        <taxon>Eurotiomycetidae</taxon>
        <taxon>Eurotiales</taxon>
        <taxon>Aspergillaceae</taxon>
        <taxon>Aspergillus</taxon>
        <taxon>Aspergillus subgen. Nidulantes</taxon>
    </lineage>
</organism>
<comment type="caution">
    <text evidence="1">The sequence shown here is derived from an EMBL/GenBank/DDBJ whole genome shotgun (WGS) entry which is preliminary data.</text>
</comment>
<dbReference type="EMBL" id="JBFXLQ010000003">
    <property type="protein sequence ID" value="KAL2871541.1"/>
    <property type="molecule type" value="Genomic_DNA"/>
</dbReference>
<keyword evidence="2" id="KW-1185">Reference proteome</keyword>
<proteinExistence type="predicted"/>
<protein>
    <submittedName>
        <fullName evidence="1">Uncharacterized protein</fullName>
    </submittedName>
</protein>